<dbReference type="GO" id="GO:0008270">
    <property type="term" value="F:zinc ion binding"/>
    <property type="evidence" value="ECO:0007669"/>
    <property type="project" value="UniProtKB-KW"/>
</dbReference>
<dbReference type="PANTHER" id="PTHR23095">
    <property type="entry name" value="PARANEOPLASTIC ANTIGEN"/>
    <property type="match status" value="1"/>
</dbReference>
<dbReference type="Pfam" id="PF14893">
    <property type="entry name" value="PNMA"/>
    <property type="match status" value="1"/>
</dbReference>
<dbReference type="InterPro" id="IPR048270">
    <property type="entry name" value="PNMA_C"/>
</dbReference>
<feature type="compositionally biased region" description="Low complexity" evidence="2">
    <location>
        <begin position="593"/>
        <end position="603"/>
    </location>
</feature>
<organism evidence="4 5">
    <name type="scientific">Neogobius melanostomus</name>
    <name type="common">round goby</name>
    <dbReference type="NCBI Taxonomy" id="47308"/>
    <lineage>
        <taxon>Eukaryota</taxon>
        <taxon>Metazoa</taxon>
        <taxon>Chordata</taxon>
        <taxon>Craniata</taxon>
        <taxon>Vertebrata</taxon>
        <taxon>Euteleostomi</taxon>
        <taxon>Actinopterygii</taxon>
        <taxon>Neopterygii</taxon>
        <taxon>Teleostei</taxon>
        <taxon>Neoteleostei</taxon>
        <taxon>Acanthomorphata</taxon>
        <taxon>Gobiaria</taxon>
        <taxon>Gobiiformes</taxon>
        <taxon>Gobioidei</taxon>
        <taxon>Gobiidae</taxon>
        <taxon>Benthophilinae</taxon>
        <taxon>Neogobiini</taxon>
        <taxon>Neogobius</taxon>
    </lineage>
</organism>
<evidence type="ECO:0000313" key="4">
    <source>
        <dbReference type="Ensembl" id="ENSNMLP00000020432.1"/>
    </source>
</evidence>
<reference evidence="4" key="2">
    <citation type="submission" date="2025-09" db="UniProtKB">
        <authorList>
            <consortium name="Ensembl"/>
        </authorList>
    </citation>
    <scope>IDENTIFICATION</scope>
</reference>
<evidence type="ECO:0000256" key="2">
    <source>
        <dbReference type="SAM" id="MobiDB-lite"/>
    </source>
</evidence>
<dbReference type="GO" id="GO:0003676">
    <property type="term" value="F:nucleic acid binding"/>
    <property type="evidence" value="ECO:0007669"/>
    <property type="project" value="InterPro"/>
</dbReference>
<dbReference type="PANTHER" id="PTHR23095:SF53">
    <property type="entry name" value="ZINC FINGER CCHC DOMAIN-CONTAINING PROTEIN 12-LIKE"/>
    <property type="match status" value="1"/>
</dbReference>
<keyword evidence="1" id="KW-0479">Metal-binding</keyword>
<proteinExistence type="predicted"/>
<dbReference type="PROSITE" id="PS50158">
    <property type="entry name" value="ZF_CCHC"/>
    <property type="match status" value="1"/>
</dbReference>
<sequence>MVPISQSYGPKHYISCLDSTLLSCVGEEPRDSSCRTRSLCLGILVNWPGGQLGSKYYCIHSHKVHFAIMEVFDDLGIKIPNAVLVDGAVEPALRDDVIDFLTQYGDINRNVVVEKPDTEFNDRVVVEFISGSALVKLSPLLPYTYTSDAGHKCCIENLSNIYTSKFCGSKSRTLMAELKDIAKLSGKQYAEILQEMMEQVSYSAPQVQVPIALSATANKEDTSPSSQVTTTVKQSDSPFSGHSPSGSTTSAGTQGNADGRERRSTIYMAPSDLNPPEVQRYLVEHVVRSGDGSVQYHSSHRLRTFSGKMPRPAHETDYDTWQSGVELILKDPSISDLQRTRLIRDNLLPPAAEIVKHLSPDTAPETYLQHLNSAYGTVQDGDELYAKFLDTYQDAGEKPSTYLQRLQVALQIAVKRGGIPVKDVDKRLLIQFTRGCWDNNLIVELQLRQKKHNPPSFAELLLLLRTEEDQDAAKAVRMKQHLGVAKQRVASHAQLVHPEEETNLCAALTNLTKQFTEQMSAMQNQLAALTASQSGSSPRAATKTFEKPKFGNVKSAFPKPGFCFCCGEDGHIKPQCENPPNPSLVSSKRKQFNSKQQKFQKPSTSGHLN</sequence>
<reference evidence="4" key="1">
    <citation type="submission" date="2025-08" db="UniProtKB">
        <authorList>
            <consortium name="Ensembl"/>
        </authorList>
    </citation>
    <scope>IDENTIFICATION</scope>
</reference>
<name>A0A8C6TMF7_9GOBI</name>
<dbReference type="AlphaFoldDB" id="A0A8C6TMF7"/>
<accession>A0A8C6TMF7</accession>
<keyword evidence="1" id="KW-0863">Zinc-finger</keyword>
<keyword evidence="5" id="KW-1185">Reference proteome</keyword>
<evidence type="ECO:0000259" key="3">
    <source>
        <dbReference type="PROSITE" id="PS50158"/>
    </source>
</evidence>
<protein>
    <recommendedName>
        <fullName evidence="3">CCHC-type domain-containing protein</fullName>
    </recommendedName>
</protein>
<evidence type="ECO:0000256" key="1">
    <source>
        <dbReference type="PROSITE-ProRule" id="PRU00047"/>
    </source>
</evidence>
<keyword evidence="1" id="KW-0862">Zinc</keyword>
<feature type="region of interest" description="Disordered" evidence="2">
    <location>
        <begin position="577"/>
        <end position="609"/>
    </location>
</feature>
<dbReference type="InterPro" id="IPR026523">
    <property type="entry name" value="PNMA"/>
</dbReference>
<evidence type="ECO:0000313" key="5">
    <source>
        <dbReference type="Proteomes" id="UP000694523"/>
    </source>
</evidence>
<dbReference type="Ensembl" id="ENSNMLT00000022930.1">
    <property type="protein sequence ID" value="ENSNMLP00000020432.1"/>
    <property type="gene ID" value="ENSNMLG00000013332.1"/>
</dbReference>
<feature type="compositionally biased region" description="Polar residues" evidence="2">
    <location>
        <begin position="223"/>
        <end position="256"/>
    </location>
</feature>
<dbReference type="InterPro" id="IPR001878">
    <property type="entry name" value="Znf_CCHC"/>
</dbReference>
<feature type="domain" description="CCHC-type" evidence="3">
    <location>
        <begin position="563"/>
        <end position="578"/>
    </location>
</feature>
<dbReference type="Proteomes" id="UP000694523">
    <property type="component" value="Unplaced"/>
</dbReference>
<feature type="region of interest" description="Disordered" evidence="2">
    <location>
        <begin position="215"/>
        <end position="260"/>
    </location>
</feature>